<name>A0AAN9K836_CANGL</name>
<gene>
    <name evidence="2" type="ORF">VNO77_36664</name>
</gene>
<evidence type="ECO:0000313" key="3">
    <source>
        <dbReference type="Proteomes" id="UP001367508"/>
    </source>
</evidence>
<accession>A0AAN9K836</accession>
<keyword evidence="1" id="KW-1133">Transmembrane helix</keyword>
<reference evidence="2 3" key="1">
    <citation type="submission" date="2024-01" db="EMBL/GenBank/DDBJ databases">
        <title>The genomes of 5 underutilized Papilionoideae crops provide insights into root nodulation and disease resistanc.</title>
        <authorList>
            <person name="Jiang F."/>
        </authorList>
    </citation>
    <scope>NUCLEOTIDE SEQUENCE [LARGE SCALE GENOMIC DNA]</scope>
    <source>
        <strain evidence="2">LVBAO_FW01</strain>
        <tissue evidence="2">Leaves</tissue>
    </source>
</reference>
<organism evidence="2 3">
    <name type="scientific">Canavalia gladiata</name>
    <name type="common">Sword bean</name>
    <name type="synonym">Dolichos gladiatus</name>
    <dbReference type="NCBI Taxonomy" id="3824"/>
    <lineage>
        <taxon>Eukaryota</taxon>
        <taxon>Viridiplantae</taxon>
        <taxon>Streptophyta</taxon>
        <taxon>Embryophyta</taxon>
        <taxon>Tracheophyta</taxon>
        <taxon>Spermatophyta</taxon>
        <taxon>Magnoliopsida</taxon>
        <taxon>eudicotyledons</taxon>
        <taxon>Gunneridae</taxon>
        <taxon>Pentapetalae</taxon>
        <taxon>rosids</taxon>
        <taxon>fabids</taxon>
        <taxon>Fabales</taxon>
        <taxon>Fabaceae</taxon>
        <taxon>Papilionoideae</taxon>
        <taxon>50 kb inversion clade</taxon>
        <taxon>NPAAA clade</taxon>
        <taxon>indigoferoid/millettioid clade</taxon>
        <taxon>Phaseoleae</taxon>
        <taxon>Canavalia</taxon>
    </lineage>
</organism>
<proteinExistence type="predicted"/>
<dbReference type="EMBL" id="JAYMYQ010000009">
    <property type="protein sequence ID" value="KAK7312645.1"/>
    <property type="molecule type" value="Genomic_DNA"/>
</dbReference>
<feature type="transmembrane region" description="Helical" evidence="1">
    <location>
        <begin position="6"/>
        <end position="24"/>
    </location>
</feature>
<dbReference type="Proteomes" id="UP001367508">
    <property type="component" value="Unassembled WGS sequence"/>
</dbReference>
<evidence type="ECO:0000256" key="1">
    <source>
        <dbReference type="SAM" id="Phobius"/>
    </source>
</evidence>
<evidence type="ECO:0000313" key="2">
    <source>
        <dbReference type="EMBL" id="KAK7312645.1"/>
    </source>
</evidence>
<dbReference type="AlphaFoldDB" id="A0AAN9K836"/>
<keyword evidence="3" id="KW-1185">Reference proteome</keyword>
<keyword evidence="1" id="KW-0812">Transmembrane</keyword>
<keyword evidence="1" id="KW-0472">Membrane</keyword>
<comment type="caution">
    <text evidence="2">The sequence shown here is derived from an EMBL/GenBank/DDBJ whole genome shotgun (WGS) entry which is preliminary data.</text>
</comment>
<sequence>MAALPSVFWYALLNYMFTVDLHILDNRYRLMLVKVNIKNRASFCNICLTKMLLHDEEWFFLLARAYSQYTHALPISGSCIMSSLEYSPPLF</sequence>
<protein>
    <submittedName>
        <fullName evidence="2">Uncharacterized protein</fullName>
    </submittedName>
</protein>